<comment type="catalytic activity">
    <reaction evidence="1">
        <text>a 1,2-diacyl-sn-glycero-3-phospho-(1D-myo-inositol) + ATP = a 1,2-diacyl-sn-glycero-3-phospho-(1D-myo-inositol 4-phosphate) + ADP + H(+)</text>
        <dbReference type="Rhea" id="RHEA:19877"/>
        <dbReference type="ChEBI" id="CHEBI:15378"/>
        <dbReference type="ChEBI" id="CHEBI:30616"/>
        <dbReference type="ChEBI" id="CHEBI:57880"/>
        <dbReference type="ChEBI" id="CHEBI:58178"/>
        <dbReference type="ChEBI" id="CHEBI:456216"/>
        <dbReference type="EC" id="2.7.1.67"/>
    </reaction>
</comment>
<reference evidence="10 11" key="1">
    <citation type="journal article" date="2023" name="BMC Biol.">
        <title>The compact genome of the sponge Oopsacas minuta (Hexactinellida) is lacking key metazoan core genes.</title>
        <authorList>
            <person name="Santini S."/>
            <person name="Schenkelaars Q."/>
            <person name="Jourda C."/>
            <person name="Duchesne M."/>
            <person name="Belahbib H."/>
            <person name="Rocher C."/>
            <person name="Selva M."/>
            <person name="Riesgo A."/>
            <person name="Vervoort M."/>
            <person name="Leys S.P."/>
            <person name="Kodjabachian L."/>
            <person name="Le Bivic A."/>
            <person name="Borchiellini C."/>
            <person name="Claverie J.M."/>
            <person name="Renard E."/>
        </authorList>
    </citation>
    <scope>NUCLEOTIDE SEQUENCE [LARGE SCALE GENOMIC DNA]</scope>
    <source>
        <strain evidence="10">SPO-2</strain>
    </source>
</reference>
<dbReference type="InterPro" id="IPR042236">
    <property type="entry name" value="PI3K_accessory_sf"/>
</dbReference>
<dbReference type="InterPro" id="IPR045495">
    <property type="entry name" value="PI4K_N"/>
</dbReference>
<gene>
    <name evidence="10" type="ORF">LOD99_11596</name>
</gene>
<dbReference type="PROSITE" id="PS00916">
    <property type="entry name" value="PI3_4_KINASE_2"/>
    <property type="match status" value="1"/>
</dbReference>
<dbReference type="Pfam" id="PF19274">
    <property type="entry name" value="PI4K_N"/>
    <property type="match status" value="1"/>
</dbReference>
<dbReference type="PROSITE" id="PS50290">
    <property type="entry name" value="PI3_4_KINASE_3"/>
    <property type="match status" value="1"/>
</dbReference>
<dbReference type="PANTHER" id="PTHR10048">
    <property type="entry name" value="PHOSPHATIDYLINOSITOL KINASE"/>
    <property type="match status" value="1"/>
</dbReference>
<dbReference type="InterPro" id="IPR016024">
    <property type="entry name" value="ARM-type_fold"/>
</dbReference>
<keyword evidence="4" id="KW-0808">Transferase</keyword>
<comment type="similarity">
    <text evidence="2">Belongs to the PI3/PI4-kinase family. Type III PI4K subfamily.</text>
</comment>
<dbReference type="GO" id="GO:0005524">
    <property type="term" value="F:ATP binding"/>
    <property type="evidence" value="ECO:0007669"/>
    <property type="project" value="UniProtKB-KW"/>
</dbReference>
<proteinExistence type="inferred from homology"/>
<dbReference type="SMART" id="SM00146">
    <property type="entry name" value="PI3Kc"/>
    <property type="match status" value="1"/>
</dbReference>
<dbReference type="GO" id="GO:0046854">
    <property type="term" value="P:phosphatidylinositol phosphate biosynthetic process"/>
    <property type="evidence" value="ECO:0007669"/>
    <property type="project" value="InterPro"/>
</dbReference>
<dbReference type="Gene3D" id="1.10.1070.11">
    <property type="entry name" value="Phosphatidylinositol 3-/4-kinase, catalytic domain"/>
    <property type="match status" value="1"/>
</dbReference>
<dbReference type="Proteomes" id="UP001165289">
    <property type="component" value="Unassembled WGS sequence"/>
</dbReference>
<sequence length="1949" mass="222713">MDFLNGKLLKSTFYDLAISLSRTTDPSWKQVQILCHFLPQLPQLSLVNSPITPTNFQAIQAPNFTPFLVTDQVLLSFESISLFLTQTNSKFSDELFHSLISILQNAPISQFSNSEHSSIAYFFKQSVARIRWIAEECKNLSLSSGEILEIFSKIISQLYEKLVSNRDQDVTMATIAMLIGIYEGISVKKEQIRTEIENSGIEISNMELTLDGAPFRWSTSVGKEDMQHLVDKSLAIVEYCRENVVPNGFQIDFSTYNLQPVIYRSLSHLLSNPPQNESTQKLKSCVLSELTQLISSYREIKPGQELKYYNSFHSRFSALMRLSVTLLQTGVNWDELCDILIDTFEIKLKHSLDNFQFGIRIETMLVLTELVNKMPTCRVSIFDVIMGQLESSFMSRVCSPLKNNWSSLKLPELDQIPTESLIRKDFNSQHILSFEEYFKVLTGLCVACQGGQIFEAFIGQLASRLISIRLEDETNILQYQLIVNLLIRLSAKLNLVSILQALKGHISYSNIHGGFVLYETSKVSDYDPSVGLILRTGDFLLDVIGNTKNECFRDLAKNGISNLMKFENIQVCSNFALKSFEKLVSSLAECLEVERNARGKELEIIYGWLGIVSQCVAVSGCIGDTNDLRVLALFRDFWLSSVVLDLVSSSIHLKSLQTIASCTPIFLNKNSSNFFAFLKSSSLSDKSHMPKPLVAQLRHNLVQLLENTSDISSRIQRLDSIQLTFLIALYNIEIMRLQYSKPKLPTILFYCENRVIQHISNEFHKVLCIMANQILGKGVAIKAAQVPPTLAHNMELELYAIMLIPRLCTLDHSVRDIACSTLYSLLNQFEYLLLNLELIFTIFSIHSLLYYSLRTARGKPISHQEPIKIPNTDFVLNLPDTFDKKRNIFRYFEGEMRRFFKSSFEYSYRDTLAVLQGFFINYDTSEIKFPGMSIAINIFSQSDYMETVLDPVLAPCDSVLGLNYPFENSQKFKTFGKVNSEMKSREFLPNLLRSLDQSDLIISSESAVCYLAITKDLTKGILEKMFLNLVQNFNLKTVSSVLNNFDWLIGVSPGFESEIFKHSCQLILATKDRNQGIFAEYEFKNDRVTFVKGPLVYEEVLAHREIIIFIHNRYQILKNKNSFETEILLNIMSSILGLFLGIKGVNYQPIIPLPSTVGVTFRILNICLDILDSKSIPENFDTFLLRKRIFITALHFFSFESEWPTHSLELLRNDIGMLTTFWSRIKNDNNQISDSSSFSTQDFLDMDEILITRESSSTCVSPDLPIDFPTQRSHSFSNIYVDSTTKIVKNSKSTNWSRRSFLSAKSGKSNRSSQKFSPPLSYSEESVYETNNEKYSEFLLLEKHILILILHSELLKLNSWLDPLHLYKEDNKHDEEFVSFSPPPFHKKIWVSYVQYLWQLSPYLALQTLKRLRVPFGSNPHSELVNFISKQPTLVIESGSALELFLTKTKIESDRNDLSYILFWQKPSLIFALTLFTPQYPRHVLTAQLSYSVLLTSDLEHLIFYIPQIVQSLRSDELGFVWHSIIGAARKSQLFTHQIVWNMKTNMFTDEHSEIPDEQLHDTLEKLITVILSNLSGMSLEFYQREFEFFKKVTGISGQIRDIPIGPARDQACLERFSLIQPEVGVYLPSNPECAVVGIDHESAKPMQSAEKAPFRAQFKVKKFNLEDLESMNQSNSLLQQIKQDSDSIYWQSCIFKVGDDIRQDMLALQIMSLFKNVLEKAGLELFFKPYKVVCTEPGCGIIECVPNAISRDQLGRKTDTNLFDYFIATFGDVLSENFKVARLNFIKSLAAYSIFSFLIQIKDRHNGNILITNEGYIIHIDFGFMFESSPGGNLGFEPHVKLTEEMLLIMGGDVNAAPYTWFRELCVRGYLALRPFCDEVVRMVNLMLDTKLPCFRGNTIEPLRTRFSPGASEKHATQIINKVIDDSLLNLRTKGYDMLQKLQNNIAS</sequence>
<dbReference type="Gene3D" id="3.30.1010.10">
    <property type="entry name" value="Phosphatidylinositol 3-kinase Catalytic Subunit, Chain A, domain 4"/>
    <property type="match status" value="1"/>
</dbReference>
<dbReference type="GO" id="GO:0005886">
    <property type="term" value="C:plasma membrane"/>
    <property type="evidence" value="ECO:0007669"/>
    <property type="project" value="TreeGrafter"/>
</dbReference>
<dbReference type="SUPFAM" id="SSF48371">
    <property type="entry name" value="ARM repeat"/>
    <property type="match status" value="1"/>
</dbReference>
<organism evidence="10 11">
    <name type="scientific">Oopsacas minuta</name>
    <dbReference type="NCBI Taxonomy" id="111878"/>
    <lineage>
        <taxon>Eukaryota</taxon>
        <taxon>Metazoa</taxon>
        <taxon>Porifera</taxon>
        <taxon>Hexactinellida</taxon>
        <taxon>Hexasterophora</taxon>
        <taxon>Lyssacinosida</taxon>
        <taxon>Leucopsacidae</taxon>
        <taxon>Oopsacas</taxon>
    </lineage>
</organism>
<dbReference type="InterPro" id="IPR001263">
    <property type="entry name" value="PI3K_accessory_dom"/>
</dbReference>
<dbReference type="Gene3D" id="1.25.40.70">
    <property type="entry name" value="Phosphatidylinositol 3-kinase, accessory domain (PIK)"/>
    <property type="match status" value="1"/>
</dbReference>
<keyword evidence="5" id="KW-0547">Nucleotide-binding</keyword>
<dbReference type="InterPro" id="IPR018936">
    <property type="entry name" value="PI3/4_kinase_CS"/>
</dbReference>
<dbReference type="EMBL" id="JAKMXF010000321">
    <property type="protein sequence ID" value="KAI6649229.1"/>
    <property type="molecule type" value="Genomic_DNA"/>
</dbReference>
<evidence type="ECO:0000256" key="2">
    <source>
        <dbReference type="ARBA" id="ARBA00006209"/>
    </source>
</evidence>
<feature type="domain" description="PI3K/PI4K catalytic" evidence="8">
    <location>
        <begin position="1666"/>
        <end position="1933"/>
    </location>
</feature>
<dbReference type="GO" id="GO:0004430">
    <property type="term" value="F:1-phosphatidylinositol 4-kinase activity"/>
    <property type="evidence" value="ECO:0007669"/>
    <property type="project" value="UniProtKB-EC"/>
</dbReference>
<evidence type="ECO:0000256" key="3">
    <source>
        <dbReference type="ARBA" id="ARBA00012169"/>
    </source>
</evidence>
<evidence type="ECO:0000256" key="7">
    <source>
        <dbReference type="ARBA" id="ARBA00022840"/>
    </source>
</evidence>
<dbReference type="FunFam" id="1.10.1070.11:FF:000005">
    <property type="entry name" value="Phosphatidylinositol 4-kinase, catalytic, alpha"/>
    <property type="match status" value="1"/>
</dbReference>
<protein>
    <recommendedName>
        <fullName evidence="3">1-phosphatidylinositol 4-kinase</fullName>
        <ecNumber evidence="3">2.7.1.67</ecNumber>
    </recommendedName>
</protein>
<dbReference type="FunFam" id="3.30.1010.10:FF:000014">
    <property type="entry name" value="Phosphatidylinositol 4-kinase STT4"/>
    <property type="match status" value="1"/>
</dbReference>
<evidence type="ECO:0000256" key="1">
    <source>
        <dbReference type="ARBA" id="ARBA00001686"/>
    </source>
</evidence>
<accession>A0AAV7JK47</accession>
<dbReference type="PANTHER" id="PTHR10048:SF15">
    <property type="entry name" value="PHOSPHATIDYLINOSITOL 4-KINASE ALPHA"/>
    <property type="match status" value="1"/>
</dbReference>
<dbReference type="Pfam" id="PF00613">
    <property type="entry name" value="PI3Ka"/>
    <property type="match status" value="1"/>
</dbReference>
<evidence type="ECO:0000256" key="4">
    <source>
        <dbReference type="ARBA" id="ARBA00022679"/>
    </source>
</evidence>
<feature type="domain" description="PIK helical" evidence="9">
    <location>
        <begin position="1398"/>
        <end position="1570"/>
    </location>
</feature>
<evidence type="ECO:0000256" key="6">
    <source>
        <dbReference type="ARBA" id="ARBA00022777"/>
    </source>
</evidence>
<comment type="caution">
    <text evidence="10">The sequence shown here is derived from an EMBL/GenBank/DDBJ whole genome shotgun (WGS) entry which is preliminary data.</text>
</comment>
<dbReference type="PROSITE" id="PS51545">
    <property type="entry name" value="PIK_HELICAL"/>
    <property type="match status" value="1"/>
</dbReference>
<dbReference type="PROSITE" id="PS00915">
    <property type="entry name" value="PI3_4_KINASE_1"/>
    <property type="match status" value="1"/>
</dbReference>
<keyword evidence="7" id="KW-0067">ATP-binding</keyword>
<dbReference type="SUPFAM" id="SSF56112">
    <property type="entry name" value="Protein kinase-like (PK-like)"/>
    <property type="match status" value="1"/>
</dbReference>
<keyword evidence="6" id="KW-0418">Kinase</keyword>
<dbReference type="InterPro" id="IPR036940">
    <property type="entry name" value="PI3/4_kinase_cat_sf"/>
</dbReference>
<name>A0AAV7JK47_9METZ</name>
<keyword evidence="11" id="KW-1185">Reference proteome</keyword>
<dbReference type="InterPro" id="IPR011009">
    <property type="entry name" value="Kinase-like_dom_sf"/>
</dbReference>
<dbReference type="GO" id="GO:0048015">
    <property type="term" value="P:phosphatidylinositol-mediated signaling"/>
    <property type="evidence" value="ECO:0007669"/>
    <property type="project" value="TreeGrafter"/>
</dbReference>
<evidence type="ECO:0000259" key="9">
    <source>
        <dbReference type="PROSITE" id="PS51545"/>
    </source>
</evidence>
<dbReference type="InterPro" id="IPR015433">
    <property type="entry name" value="PI3/4_kinase"/>
</dbReference>
<dbReference type="InterPro" id="IPR000403">
    <property type="entry name" value="PI3/4_kinase_cat_dom"/>
</dbReference>
<dbReference type="EC" id="2.7.1.67" evidence="3"/>
<dbReference type="Pfam" id="PF00454">
    <property type="entry name" value="PI3_PI4_kinase"/>
    <property type="match status" value="1"/>
</dbReference>
<evidence type="ECO:0000313" key="10">
    <source>
        <dbReference type="EMBL" id="KAI6649229.1"/>
    </source>
</evidence>
<dbReference type="SMART" id="SM00145">
    <property type="entry name" value="PI3Ka"/>
    <property type="match status" value="1"/>
</dbReference>
<dbReference type="CDD" id="cd05167">
    <property type="entry name" value="PI4Kc_III_alpha"/>
    <property type="match status" value="1"/>
</dbReference>
<evidence type="ECO:0000256" key="5">
    <source>
        <dbReference type="ARBA" id="ARBA00022741"/>
    </source>
</evidence>
<dbReference type="GO" id="GO:0005737">
    <property type="term" value="C:cytoplasm"/>
    <property type="evidence" value="ECO:0007669"/>
    <property type="project" value="TreeGrafter"/>
</dbReference>
<evidence type="ECO:0000259" key="8">
    <source>
        <dbReference type="PROSITE" id="PS50290"/>
    </source>
</evidence>
<evidence type="ECO:0000313" key="11">
    <source>
        <dbReference type="Proteomes" id="UP001165289"/>
    </source>
</evidence>